<evidence type="ECO:0000313" key="2">
    <source>
        <dbReference type="Proteomes" id="UP001283361"/>
    </source>
</evidence>
<dbReference type="EMBL" id="JAWDGP010005047">
    <property type="protein sequence ID" value="KAK3760105.1"/>
    <property type="molecule type" value="Genomic_DNA"/>
</dbReference>
<protein>
    <submittedName>
        <fullName evidence="1">Uncharacterized protein</fullName>
    </submittedName>
</protein>
<keyword evidence="2" id="KW-1185">Reference proteome</keyword>
<dbReference type="AlphaFoldDB" id="A0AAE0Z034"/>
<proteinExistence type="predicted"/>
<dbReference type="InterPro" id="IPR029159">
    <property type="entry name" value="CA109-like"/>
</dbReference>
<comment type="caution">
    <text evidence="1">The sequence shown here is derived from an EMBL/GenBank/DDBJ whole genome shotgun (WGS) entry which is preliminary data.</text>
</comment>
<dbReference type="PANTHER" id="PTHR16234:SF5">
    <property type="entry name" value="AFG2-INTERACTING RIBOSOME MATURATION FACTOR"/>
    <property type="match status" value="1"/>
</dbReference>
<dbReference type="GO" id="GO:0005634">
    <property type="term" value="C:nucleus"/>
    <property type="evidence" value="ECO:0007669"/>
    <property type="project" value="TreeGrafter"/>
</dbReference>
<accession>A0AAE0Z034</accession>
<organism evidence="1 2">
    <name type="scientific">Elysia crispata</name>
    <name type="common">lettuce slug</name>
    <dbReference type="NCBI Taxonomy" id="231223"/>
    <lineage>
        <taxon>Eukaryota</taxon>
        <taxon>Metazoa</taxon>
        <taxon>Spiralia</taxon>
        <taxon>Lophotrochozoa</taxon>
        <taxon>Mollusca</taxon>
        <taxon>Gastropoda</taxon>
        <taxon>Heterobranchia</taxon>
        <taxon>Euthyneura</taxon>
        <taxon>Panpulmonata</taxon>
        <taxon>Sacoglossa</taxon>
        <taxon>Placobranchoidea</taxon>
        <taxon>Plakobranchidae</taxon>
        <taxon>Elysia</taxon>
    </lineage>
</organism>
<reference evidence="1" key="1">
    <citation type="journal article" date="2023" name="G3 (Bethesda)">
        <title>A reference genome for the long-term kleptoplast-retaining sea slug Elysia crispata morphotype clarki.</title>
        <authorList>
            <person name="Eastman K.E."/>
            <person name="Pendleton A.L."/>
            <person name="Shaikh M.A."/>
            <person name="Suttiyut T."/>
            <person name="Ogas R."/>
            <person name="Tomko P."/>
            <person name="Gavelis G."/>
            <person name="Widhalm J.R."/>
            <person name="Wisecaver J.H."/>
        </authorList>
    </citation>
    <scope>NUCLEOTIDE SEQUENCE</scope>
    <source>
        <strain evidence="1">ECLA1</strain>
    </source>
</reference>
<dbReference type="GO" id="GO:0005737">
    <property type="term" value="C:cytoplasm"/>
    <property type="evidence" value="ECO:0007669"/>
    <property type="project" value="TreeGrafter"/>
</dbReference>
<evidence type="ECO:0000313" key="1">
    <source>
        <dbReference type="EMBL" id="KAK3760105.1"/>
    </source>
</evidence>
<gene>
    <name evidence="1" type="ORF">RRG08_064775</name>
</gene>
<dbReference type="Pfam" id="PF15011">
    <property type="entry name" value="CA109-like"/>
    <property type="match status" value="1"/>
</dbReference>
<name>A0AAE0Z034_9GAST</name>
<dbReference type="Proteomes" id="UP001283361">
    <property type="component" value="Unassembled WGS sequence"/>
</dbReference>
<sequence length="206" mass="23731">MDPSTEKVIPVLKHLIRKVLEKVVSDLPRFQALESNGKKELESLVNLLGQRYSVLKVGRECLNWTSEGFSDLQTKLLVKISAEVDSKVDSLRKIILPLKDHHDNLSRVRTEILRLLQHQGNALDPVAISEGTPTTPPLQVMLFWIDELELQLRELYYSRLHYLESILEPDIVSPESLSGLWMQSPDLLSIMQDCEEQTRFFLEETR</sequence>
<dbReference type="PANTHER" id="PTHR16234">
    <property type="entry name" value="SIMILAR TO HYPOTHETICAL PROTEIN FLJ20508"/>
    <property type="match status" value="1"/>
</dbReference>